<accession>A0ABN7KNG2</accession>
<evidence type="ECO:0000313" key="1">
    <source>
        <dbReference type="EMBL" id="CAE6699169.1"/>
    </source>
</evidence>
<organism evidence="1 2">
    <name type="scientific">Paraburkholderia nemoris</name>
    <dbReference type="NCBI Taxonomy" id="2793076"/>
    <lineage>
        <taxon>Bacteria</taxon>
        <taxon>Pseudomonadati</taxon>
        <taxon>Pseudomonadota</taxon>
        <taxon>Betaproteobacteria</taxon>
        <taxon>Burkholderiales</taxon>
        <taxon>Burkholderiaceae</taxon>
        <taxon>Paraburkholderia</taxon>
    </lineage>
</organism>
<gene>
    <name evidence="1" type="ORF">R69776_00651</name>
</gene>
<reference evidence="1 2" key="1">
    <citation type="submission" date="2021-02" db="EMBL/GenBank/DDBJ databases">
        <authorList>
            <person name="Vanwijnsberghe S."/>
        </authorList>
    </citation>
    <scope>NUCLEOTIDE SEQUENCE [LARGE SCALE GENOMIC DNA]</scope>
    <source>
        <strain evidence="1 2">R-69776</strain>
    </source>
</reference>
<keyword evidence="2" id="KW-1185">Reference proteome</keyword>
<dbReference type="EMBL" id="CAJNBH010000001">
    <property type="protein sequence ID" value="CAE6699169.1"/>
    <property type="molecule type" value="Genomic_DNA"/>
</dbReference>
<protein>
    <submittedName>
        <fullName evidence="1">Uncharacterized protein</fullName>
    </submittedName>
</protein>
<name>A0ABN7KNG2_9BURK</name>
<proteinExistence type="predicted"/>
<evidence type="ECO:0000313" key="2">
    <source>
        <dbReference type="Proteomes" id="UP000673821"/>
    </source>
</evidence>
<dbReference type="Proteomes" id="UP000673821">
    <property type="component" value="Unassembled WGS sequence"/>
</dbReference>
<comment type="caution">
    <text evidence="1">The sequence shown here is derived from an EMBL/GenBank/DDBJ whole genome shotgun (WGS) entry which is preliminary data.</text>
</comment>
<sequence length="117" mass="12243">MKVAEITKFGFTPIRLATPGFSAIARIARPSLVLWTSSSRPPITRNATTMITISVIEITAPGVVSVALITLIGSVGNSCGNGSGLRDQIIIARVCSRIDTPIAVISGARRGALRNGR</sequence>